<dbReference type="PANTHER" id="PTHR43318">
    <property type="entry name" value="UDP-N-ACETYLGLUCOSAMINE 4,6-DEHYDRATASE"/>
    <property type="match status" value="1"/>
</dbReference>
<reference evidence="3" key="1">
    <citation type="submission" date="2020-09" db="EMBL/GenBank/DDBJ databases">
        <title>Pelagicoccus enzymogenes sp. nov. with an EPS production, isolated from marine sediment.</title>
        <authorList>
            <person name="Feng X."/>
        </authorList>
    </citation>
    <scope>NUCLEOTIDE SEQUENCE</scope>
    <source>
        <strain evidence="3">NFK12</strain>
    </source>
</reference>
<name>A0A927IIW9_9BACT</name>
<dbReference type="CDD" id="cd05237">
    <property type="entry name" value="UDP_invert_4-6DH_SDR_e"/>
    <property type="match status" value="1"/>
</dbReference>
<dbReference type="Pfam" id="PF02719">
    <property type="entry name" value="Polysacc_synt_2"/>
    <property type="match status" value="1"/>
</dbReference>
<sequence>MLEGKTILITGGTGSFGKRCCHELLKYGTPAKIIILSRDELKQYDMATNPAFSGKNIRYFIGDVRDKERLARAMTDVDYVIHAAALKQVPAAEYNPHEFIKTNINGAMNVVDAAIATGVKKVIALSTDKAVNPINLYGATKLCSDKVFISANNYSGKGGTRFSVVRYGNVIGSRGSVIPLFLKQKEEGTLTITKPEMTRFVITVGAGVNFALRSLNDMVGGEIFIPKIPSCSLGDLAKAVAPEAKINVIGLRPGEKLHEAMVPEDEARQTTEQKDRFIIHPSQPYWNYTGDKVHQGKQCPTGFSYSSETNPDQLSIEQIKDLVRRYQEQTLD</sequence>
<dbReference type="InterPro" id="IPR051203">
    <property type="entry name" value="Polysaccharide_Synthase-Rel"/>
</dbReference>
<dbReference type="PANTHER" id="PTHR43318:SF2">
    <property type="entry name" value="UDP-N-ACETYLGLUCOSAMINE 4,6-DEHYDRATASE (INVERTING)"/>
    <property type="match status" value="1"/>
</dbReference>
<dbReference type="EMBL" id="JACYFG010000051">
    <property type="protein sequence ID" value="MBD5781696.1"/>
    <property type="molecule type" value="Genomic_DNA"/>
</dbReference>
<evidence type="ECO:0000256" key="1">
    <source>
        <dbReference type="ARBA" id="ARBA00007430"/>
    </source>
</evidence>
<organism evidence="3 4">
    <name type="scientific">Pelagicoccus enzymogenes</name>
    <dbReference type="NCBI Taxonomy" id="2773457"/>
    <lineage>
        <taxon>Bacteria</taxon>
        <taxon>Pseudomonadati</taxon>
        <taxon>Verrucomicrobiota</taxon>
        <taxon>Opitutia</taxon>
        <taxon>Puniceicoccales</taxon>
        <taxon>Pelagicoccaceae</taxon>
        <taxon>Pelagicoccus</taxon>
    </lineage>
</organism>
<keyword evidence="3" id="KW-0456">Lyase</keyword>
<dbReference type="NCBIfam" id="TIGR03589">
    <property type="entry name" value="PseB"/>
    <property type="match status" value="1"/>
</dbReference>
<gene>
    <name evidence="3" type="primary">pseB</name>
    <name evidence="3" type="ORF">IEN85_19505</name>
</gene>
<dbReference type="AlphaFoldDB" id="A0A927IIW9"/>
<evidence type="ECO:0000259" key="2">
    <source>
        <dbReference type="Pfam" id="PF02719"/>
    </source>
</evidence>
<protein>
    <submittedName>
        <fullName evidence="3">UDP-N-acetylglucosamine 4,6-dehydratase (Inverting)</fullName>
        <ecNumber evidence="3">4.2.1.115</ecNumber>
    </submittedName>
</protein>
<dbReference type="RefSeq" id="WP_191618780.1">
    <property type="nucleotide sequence ID" value="NZ_JACYFG010000051.1"/>
</dbReference>
<evidence type="ECO:0000313" key="3">
    <source>
        <dbReference type="EMBL" id="MBD5781696.1"/>
    </source>
</evidence>
<proteinExistence type="inferred from homology"/>
<dbReference type="Gene3D" id="3.40.50.720">
    <property type="entry name" value="NAD(P)-binding Rossmann-like Domain"/>
    <property type="match status" value="1"/>
</dbReference>
<keyword evidence="4" id="KW-1185">Reference proteome</keyword>
<comment type="caution">
    <text evidence="3">The sequence shown here is derived from an EMBL/GenBank/DDBJ whole genome shotgun (WGS) entry which is preliminary data.</text>
</comment>
<dbReference type="InterPro" id="IPR003869">
    <property type="entry name" value="Polysac_CapD-like"/>
</dbReference>
<dbReference type="SUPFAM" id="SSF51735">
    <property type="entry name" value="NAD(P)-binding Rossmann-fold domains"/>
    <property type="match status" value="1"/>
</dbReference>
<dbReference type="InterPro" id="IPR020025">
    <property type="entry name" value="PseB"/>
</dbReference>
<feature type="domain" description="Polysaccharide biosynthesis protein CapD-like" evidence="2">
    <location>
        <begin position="7"/>
        <end position="280"/>
    </location>
</feature>
<dbReference type="InterPro" id="IPR036291">
    <property type="entry name" value="NAD(P)-bd_dom_sf"/>
</dbReference>
<dbReference type="Proteomes" id="UP000622317">
    <property type="component" value="Unassembled WGS sequence"/>
</dbReference>
<evidence type="ECO:0000313" key="4">
    <source>
        <dbReference type="Proteomes" id="UP000622317"/>
    </source>
</evidence>
<comment type="similarity">
    <text evidence="1">Belongs to the polysaccharide synthase family.</text>
</comment>
<accession>A0A927IIW9</accession>
<dbReference type="GO" id="GO:0016829">
    <property type="term" value="F:lyase activity"/>
    <property type="evidence" value="ECO:0007669"/>
    <property type="project" value="UniProtKB-KW"/>
</dbReference>
<dbReference type="EC" id="4.2.1.115" evidence="3"/>